<sequence length="122" mass="13779">MGNGLDGPAIGIDMWTTYSCVGVWQQDIVENVPNDQGNRMTPSCAAFTGIERLIGDAAMNQAVMNPINTIFDIYMLKDAKRWVGRRFSDTFVQSNIQHWPFKVLEVPRDKPLIVVNYNGEEK</sequence>
<dbReference type="SUPFAM" id="SSF53067">
    <property type="entry name" value="Actin-like ATPase domain"/>
    <property type="match status" value="1"/>
</dbReference>
<dbReference type="GO" id="GO:0005524">
    <property type="term" value="F:ATP binding"/>
    <property type="evidence" value="ECO:0007669"/>
    <property type="project" value="UniProtKB-KW"/>
</dbReference>
<evidence type="ECO:0000256" key="1">
    <source>
        <dbReference type="ARBA" id="ARBA00007381"/>
    </source>
</evidence>
<dbReference type="Proteomes" id="UP000006729">
    <property type="component" value="Chromosome 8"/>
</dbReference>
<evidence type="ECO:0000256" key="3">
    <source>
        <dbReference type="ARBA" id="ARBA00022840"/>
    </source>
</evidence>
<organism evidence="4 5">
    <name type="scientific">Populus trichocarpa</name>
    <name type="common">Western balsam poplar</name>
    <name type="synonym">Populus balsamifera subsp. trichocarpa</name>
    <dbReference type="NCBI Taxonomy" id="3694"/>
    <lineage>
        <taxon>Eukaryota</taxon>
        <taxon>Viridiplantae</taxon>
        <taxon>Streptophyta</taxon>
        <taxon>Embryophyta</taxon>
        <taxon>Tracheophyta</taxon>
        <taxon>Spermatophyta</taxon>
        <taxon>Magnoliopsida</taxon>
        <taxon>eudicotyledons</taxon>
        <taxon>Gunneridae</taxon>
        <taxon>Pentapetalae</taxon>
        <taxon>rosids</taxon>
        <taxon>fabids</taxon>
        <taxon>Malpighiales</taxon>
        <taxon>Salicaceae</taxon>
        <taxon>Saliceae</taxon>
        <taxon>Populus</taxon>
    </lineage>
</organism>
<keyword evidence="3" id="KW-0067">ATP-binding</keyword>
<dbReference type="FunFam" id="3.30.420.40:FF:000028">
    <property type="entry name" value="heat shock 70 kDa protein-like"/>
    <property type="match status" value="1"/>
</dbReference>
<dbReference type="GO" id="GO:0140662">
    <property type="term" value="F:ATP-dependent protein folding chaperone"/>
    <property type="evidence" value="ECO:0007669"/>
    <property type="project" value="InterPro"/>
</dbReference>
<evidence type="ECO:0000256" key="2">
    <source>
        <dbReference type="ARBA" id="ARBA00022741"/>
    </source>
</evidence>
<accession>A0A3N7FE19</accession>
<name>A0A3N7FE19_POPTR</name>
<dbReference type="InterPro" id="IPR043129">
    <property type="entry name" value="ATPase_NBD"/>
</dbReference>
<dbReference type="InterPro" id="IPR013126">
    <property type="entry name" value="Hsp_70_fam"/>
</dbReference>
<dbReference type="InParanoid" id="A0A3N7FE19"/>
<evidence type="ECO:0000313" key="4">
    <source>
        <dbReference type="EMBL" id="RQO94229.1"/>
    </source>
</evidence>
<dbReference type="Pfam" id="PF00012">
    <property type="entry name" value="HSP70"/>
    <property type="match status" value="1"/>
</dbReference>
<dbReference type="PRINTS" id="PR00301">
    <property type="entry name" value="HEATSHOCK70"/>
</dbReference>
<dbReference type="AlphaFoldDB" id="A0A3N7FE19"/>
<dbReference type="PANTHER" id="PTHR19375">
    <property type="entry name" value="HEAT SHOCK PROTEIN 70KDA"/>
    <property type="match status" value="1"/>
</dbReference>
<keyword evidence="2" id="KW-0547">Nucleotide-binding</keyword>
<proteinExistence type="inferred from homology"/>
<reference evidence="4 5" key="1">
    <citation type="journal article" date="2006" name="Science">
        <title>The genome of black cottonwood, Populus trichocarpa (Torr. &amp; Gray).</title>
        <authorList>
            <person name="Tuskan G.A."/>
            <person name="Difazio S."/>
            <person name="Jansson S."/>
            <person name="Bohlmann J."/>
            <person name="Grigoriev I."/>
            <person name="Hellsten U."/>
            <person name="Putnam N."/>
            <person name="Ralph S."/>
            <person name="Rombauts S."/>
            <person name="Salamov A."/>
            <person name="Schein J."/>
            <person name="Sterck L."/>
            <person name="Aerts A."/>
            <person name="Bhalerao R.R."/>
            <person name="Bhalerao R.P."/>
            <person name="Blaudez D."/>
            <person name="Boerjan W."/>
            <person name="Brun A."/>
            <person name="Brunner A."/>
            <person name="Busov V."/>
            <person name="Campbell M."/>
            <person name="Carlson J."/>
            <person name="Chalot M."/>
            <person name="Chapman J."/>
            <person name="Chen G.L."/>
            <person name="Cooper D."/>
            <person name="Coutinho P.M."/>
            <person name="Couturier J."/>
            <person name="Covert S."/>
            <person name="Cronk Q."/>
            <person name="Cunningham R."/>
            <person name="Davis J."/>
            <person name="Degroeve S."/>
            <person name="Dejardin A."/>
            <person name="Depamphilis C."/>
            <person name="Detter J."/>
            <person name="Dirks B."/>
            <person name="Dubchak I."/>
            <person name="Duplessis S."/>
            <person name="Ehlting J."/>
            <person name="Ellis B."/>
            <person name="Gendler K."/>
            <person name="Goodstein D."/>
            <person name="Gribskov M."/>
            <person name="Grimwood J."/>
            <person name="Groover A."/>
            <person name="Gunter L."/>
            <person name="Hamberger B."/>
            <person name="Heinze B."/>
            <person name="Helariutta Y."/>
            <person name="Henrissat B."/>
            <person name="Holligan D."/>
            <person name="Holt R."/>
            <person name="Huang W."/>
            <person name="Islam-Faridi N."/>
            <person name="Jones S."/>
            <person name="Jones-Rhoades M."/>
            <person name="Jorgensen R."/>
            <person name="Joshi C."/>
            <person name="Kangasjarvi J."/>
            <person name="Karlsson J."/>
            <person name="Kelleher C."/>
            <person name="Kirkpatrick R."/>
            <person name="Kirst M."/>
            <person name="Kohler A."/>
            <person name="Kalluri U."/>
            <person name="Larimer F."/>
            <person name="Leebens-Mack J."/>
            <person name="Leple J.C."/>
            <person name="Locascio P."/>
            <person name="Lou Y."/>
            <person name="Lucas S."/>
            <person name="Martin F."/>
            <person name="Montanini B."/>
            <person name="Napoli C."/>
            <person name="Nelson D.R."/>
            <person name="Nelson C."/>
            <person name="Nieminen K."/>
            <person name="Nilsson O."/>
            <person name="Pereda V."/>
            <person name="Peter G."/>
            <person name="Philippe R."/>
            <person name="Pilate G."/>
            <person name="Poliakov A."/>
            <person name="Razumovskaya J."/>
            <person name="Richardson P."/>
            <person name="Rinaldi C."/>
            <person name="Ritland K."/>
            <person name="Rouze P."/>
            <person name="Ryaboy D."/>
            <person name="Schmutz J."/>
            <person name="Schrader J."/>
            <person name="Segerman B."/>
            <person name="Shin H."/>
            <person name="Siddiqui A."/>
            <person name="Sterky F."/>
            <person name="Terry A."/>
            <person name="Tsai C.J."/>
            <person name="Uberbacher E."/>
            <person name="Unneberg P."/>
            <person name="Vahala J."/>
            <person name="Wall K."/>
            <person name="Wessler S."/>
            <person name="Yang G."/>
            <person name="Yin T."/>
            <person name="Douglas C."/>
            <person name="Marra M."/>
            <person name="Sandberg G."/>
            <person name="Van de Peer Y."/>
            <person name="Rokhsar D."/>
        </authorList>
    </citation>
    <scope>NUCLEOTIDE SEQUENCE [LARGE SCALE GENOMIC DNA]</scope>
    <source>
        <strain evidence="5">cv. Nisqually</strain>
    </source>
</reference>
<dbReference type="EMBL" id="CM009297">
    <property type="protein sequence ID" value="RQO94229.1"/>
    <property type="molecule type" value="Genomic_DNA"/>
</dbReference>
<comment type="similarity">
    <text evidence="1">Belongs to the heat shock protein 70 family.</text>
</comment>
<dbReference type="Gene3D" id="3.30.420.40">
    <property type="match status" value="1"/>
</dbReference>
<dbReference type="SMR" id="A0A3N7FE19"/>
<dbReference type="FunFam" id="3.30.30.30:FF:000001">
    <property type="entry name" value="heat shock 70 kDa protein-like"/>
    <property type="match status" value="1"/>
</dbReference>
<dbReference type="Gramene" id="Potri.008G054801.1.v4.1">
    <property type="protein sequence ID" value="Potri.008G054801.1.v4.1"/>
    <property type="gene ID" value="Potri.008G054801.v4.1"/>
</dbReference>
<evidence type="ECO:0000313" key="5">
    <source>
        <dbReference type="Proteomes" id="UP000006729"/>
    </source>
</evidence>
<dbReference type="STRING" id="3694.A0A3N7FE19"/>
<keyword evidence="5" id="KW-1185">Reference proteome</keyword>
<gene>
    <name evidence="4" type="ORF">POPTR_008G054801</name>
</gene>
<protein>
    <submittedName>
        <fullName evidence="4">Uncharacterized protein</fullName>
    </submittedName>
</protein>